<keyword evidence="9" id="KW-0378">Hydrolase</keyword>
<protein>
    <recommendedName>
        <fullName evidence="17">EndoU domain-containing protein</fullName>
    </recommendedName>
</protein>
<feature type="transmembrane region" description="Helical" evidence="16">
    <location>
        <begin position="54"/>
        <end position="75"/>
    </location>
</feature>
<dbReference type="AlphaFoldDB" id="A0A813FIC8"/>
<evidence type="ECO:0000256" key="2">
    <source>
        <dbReference type="ARBA" id="ARBA00010168"/>
    </source>
</evidence>
<dbReference type="Proteomes" id="UP000654075">
    <property type="component" value="Unassembled WGS sequence"/>
</dbReference>
<dbReference type="GO" id="GO:0016829">
    <property type="term" value="F:lyase activity"/>
    <property type="evidence" value="ECO:0007669"/>
    <property type="project" value="UniProtKB-KW"/>
</dbReference>
<keyword evidence="10" id="KW-0067">ATP-binding</keyword>
<comment type="cofactor">
    <cofactor evidence="1">
        <name>Mn(2+)</name>
        <dbReference type="ChEBI" id="CHEBI:29035"/>
    </cofactor>
</comment>
<keyword evidence="7" id="KW-0547">Nucleotide-binding</keyword>
<dbReference type="InterPro" id="IPR020751">
    <property type="entry name" value="aa-tRNA-synth_I_codon-bd_sub2"/>
</dbReference>
<evidence type="ECO:0000256" key="6">
    <source>
        <dbReference type="ARBA" id="ARBA00022723"/>
    </source>
</evidence>
<dbReference type="GO" id="GO:0006412">
    <property type="term" value="P:translation"/>
    <property type="evidence" value="ECO:0007669"/>
    <property type="project" value="UniProtKB-KW"/>
</dbReference>
<dbReference type="GO" id="GO:0000049">
    <property type="term" value="F:tRNA binding"/>
    <property type="evidence" value="ECO:0007669"/>
    <property type="project" value="InterPro"/>
</dbReference>
<keyword evidence="16" id="KW-1133">Transmembrane helix</keyword>
<dbReference type="Gene3D" id="1.10.10.350">
    <property type="match status" value="1"/>
</dbReference>
<comment type="caution">
    <text evidence="18">The sequence shown here is derived from an EMBL/GenBank/DDBJ whole genome shotgun (WGS) entry which is preliminary data.</text>
</comment>
<dbReference type="InterPro" id="IPR037227">
    <property type="entry name" value="EndoU-like"/>
</dbReference>
<evidence type="ECO:0000256" key="15">
    <source>
        <dbReference type="ARBA" id="ARBA00023239"/>
    </source>
</evidence>
<evidence type="ECO:0000256" key="1">
    <source>
        <dbReference type="ARBA" id="ARBA00001936"/>
    </source>
</evidence>
<evidence type="ECO:0000256" key="11">
    <source>
        <dbReference type="ARBA" id="ARBA00022884"/>
    </source>
</evidence>
<dbReference type="OrthoDB" id="7760980at2759"/>
<evidence type="ECO:0000259" key="17">
    <source>
        <dbReference type="PROSITE" id="PS51959"/>
    </source>
</evidence>
<dbReference type="CDD" id="cd21159">
    <property type="entry name" value="XendoU"/>
    <property type="match status" value="1"/>
</dbReference>
<evidence type="ECO:0000256" key="8">
    <source>
        <dbReference type="ARBA" id="ARBA00022759"/>
    </source>
</evidence>
<evidence type="ECO:0000256" key="10">
    <source>
        <dbReference type="ARBA" id="ARBA00022840"/>
    </source>
</evidence>
<keyword evidence="11" id="KW-0694">RNA-binding</keyword>
<keyword evidence="4" id="KW-0436">Ligase</keyword>
<keyword evidence="14" id="KW-0464">Manganese</keyword>
<dbReference type="SUPFAM" id="SSF142877">
    <property type="entry name" value="EndoU-like"/>
    <property type="match status" value="1"/>
</dbReference>
<evidence type="ECO:0000256" key="4">
    <source>
        <dbReference type="ARBA" id="ARBA00022598"/>
    </source>
</evidence>
<comment type="subunit">
    <text evidence="3">Monomer.</text>
</comment>
<keyword evidence="13" id="KW-0030">Aminoacyl-tRNA synthetase</keyword>
<accession>A0A813FIC8</accession>
<dbReference type="GO" id="GO:0005524">
    <property type="term" value="F:ATP binding"/>
    <property type="evidence" value="ECO:0007669"/>
    <property type="project" value="UniProtKB-KW"/>
</dbReference>
<keyword evidence="12" id="KW-0648">Protein biosynthesis</keyword>
<evidence type="ECO:0000256" key="5">
    <source>
        <dbReference type="ARBA" id="ARBA00022722"/>
    </source>
</evidence>
<dbReference type="InterPro" id="IPR008925">
    <property type="entry name" value="aa_tRNA-synth_I_cd-bd_sf"/>
</dbReference>
<keyword evidence="16" id="KW-0472">Membrane</keyword>
<evidence type="ECO:0000256" key="7">
    <source>
        <dbReference type="ARBA" id="ARBA00022741"/>
    </source>
</evidence>
<evidence type="ECO:0000256" key="3">
    <source>
        <dbReference type="ARBA" id="ARBA00011245"/>
    </source>
</evidence>
<organism evidence="18 19">
    <name type="scientific">Polarella glacialis</name>
    <name type="common">Dinoflagellate</name>
    <dbReference type="NCBI Taxonomy" id="89957"/>
    <lineage>
        <taxon>Eukaryota</taxon>
        <taxon>Sar</taxon>
        <taxon>Alveolata</taxon>
        <taxon>Dinophyceae</taxon>
        <taxon>Suessiales</taxon>
        <taxon>Suessiaceae</taxon>
        <taxon>Polarella</taxon>
    </lineage>
</organism>
<keyword evidence="19" id="KW-1185">Reference proteome</keyword>
<proteinExistence type="inferred from homology"/>
<dbReference type="Pfam" id="PF09412">
    <property type="entry name" value="XendoU"/>
    <property type="match status" value="1"/>
</dbReference>
<evidence type="ECO:0000256" key="16">
    <source>
        <dbReference type="SAM" id="Phobius"/>
    </source>
</evidence>
<comment type="similarity">
    <text evidence="2">Belongs to the ENDOU family.</text>
</comment>
<sequence length="710" mass="77440">MACLSAIAVGLPQQSPLRYGDVRRLHGGWRRQDKDSFSQPVASKPRSARRALRLGAAESFALGLAVGVTGFWLLVRLRRLRRLRRHSPQEVPRQQDVGGALVQAATRGPAGLERQARVAYNLVGDATGAGVKAFQATGDFGAVSRAAALQRTELVERVIDELRSGRVDPRLVAESLVEAALSRAARAAVADADVGGEGIYAQLWSLDEGRASVSAQVQVASARNGQAVSADVVVDEQRTTSTSAGRGESSGLRPLFARVRPHVLARPTALALLEAFDVFRARGRPERVSDGPYSAQEEGVLQHFLEVTDRTPVMRRCRAHAEELEGSGPWSDADWGVRLWRIWFQQPAAGGRGCGFEHVFVGEATVDAAGRDVVGGLHNWFKFYLEEQRGAARYLGLRYPGRLVPEEAARNPRFVSGRFTWDLDGRHLVKDVGGFFVGVSPEWQLAVATVAFFETETADRAFAHQWSRDIAARDVGFTRVARLGHHVYRLSVYRGGGQGLTTFFASQLGHWGPQERAELDAQLSTSELERRLPALLVLHGFADEPELLACAARVAAAGSLTLREALRRLREELAYNFEAEASTASLGTGSPEVKALLVEDGGFREVAAALLEEAAAEGRTPSLTNLAVDGGSWTQLLRSLQERTGRSGRRLFRPLRFALTGRLAGHDLQELLRLLQLLEAGAPWGPQLIPLDARLAAVQRWLTRQMTDGP</sequence>
<dbReference type="PANTHER" id="PTHR12439:SF11">
    <property type="entry name" value="URIDYLATE-SPECIFIC ENDORIBONUCLEASE"/>
    <property type="match status" value="1"/>
</dbReference>
<dbReference type="GO" id="GO:0004521">
    <property type="term" value="F:RNA endonuclease activity"/>
    <property type="evidence" value="ECO:0007669"/>
    <property type="project" value="InterPro"/>
</dbReference>
<dbReference type="GO" id="GO:0004812">
    <property type="term" value="F:aminoacyl-tRNA ligase activity"/>
    <property type="evidence" value="ECO:0007669"/>
    <property type="project" value="UniProtKB-KW"/>
</dbReference>
<evidence type="ECO:0000256" key="9">
    <source>
        <dbReference type="ARBA" id="ARBA00022801"/>
    </source>
</evidence>
<gene>
    <name evidence="18" type="ORF">PGLA1383_LOCUS29484</name>
</gene>
<dbReference type="InterPro" id="IPR018998">
    <property type="entry name" value="EndoU_C"/>
</dbReference>
<keyword evidence="8" id="KW-0255">Endonuclease</keyword>
<evidence type="ECO:0000313" key="18">
    <source>
        <dbReference type="EMBL" id="CAE8611684.1"/>
    </source>
</evidence>
<evidence type="ECO:0000256" key="14">
    <source>
        <dbReference type="ARBA" id="ARBA00023211"/>
    </source>
</evidence>
<dbReference type="PANTHER" id="PTHR12439">
    <property type="entry name" value="PLACENTAL PROTEIN 11-RELATED"/>
    <property type="match status" value="1"/>
</dbReference>
<dbReference type="InterPro" id="IPR039787">
    <property type="entry name" value="ENDOU"/>
</dbReference>
<feature type="domain" description="EndoU" evidence="17">
    <location>
        <begin position="192"/>
        <end position="509"/>
    </location>
</feature>
<dbReference type="GO" id="GO:0016787">
    <property type="term" value="F:hydrolase activity"/>
    <property type="evidence" value="ECO:0007669"/>
    <property type="project" value="UniProtKB-KW"/>
</dbReference>
<dbReference type="GO" id="GO:0046872">
    <property type="term" value="F:metal ion binding"/>
    <property type="evidence" value="ECO:0007669"/>
    <property type="project" value="UniProtKB-KW"/>
</dbReference>
<name>A0A813FIC8_POLGL</name>
<keyword evidence="6" id="KW-0479">Metal-binding</keyword>
<keyword evidence="16" id="KW-0812">Transmembrane</keyword>
<evidence type="ECO:0000256" key="12">
    <source>
        <dbReference type="ARBA" id="ARBA00022917"/>
    </source>
</evidence>
<keyword evidence="5" id="KW-0540">Nuclease</keyword>
<evidence type="ECO:0000313" key="19">
    <source>
        <dbReference type="Proteomes" id="UP000654075"/>
    </source>
</evidence>
<dbReference type="EMBL" id="CAJNNV010025039">
    <property type="protein sequence ID" value="CAE8611684.1"/>
    <property type="molecule type" value="Genomic_DNA"/>
</dbReference>
<reference evidence="18" key="1">
    <citation type="submission" date="2021-02" db="EMBL/GenBank/DDBJ databases">
        <authorList>
            <person name="Dougan E. K."/>
            <person name="Rhodes N."/>
            <person name="Thang M."/>
            <person name="Chan C."/>
        </authorList>
    </citation>
    <scope>NUCLEOTIDE SEQUENCE</scope>
</reference>
<keyword evidence="15" id="KW-0456">Lyase</keyword>
<evidence type="ECO:0000256" key="13">
    <source>
        <dbReference type="ARBA" id="ARBA00023146"/>
    </source>
</evidence>
<dbReference type="PROSITE" id="PS51959">
    <property type="entry name" value="ENDOU"/>
    <property type="match status" value="1"/>
</dbReference>
<dbReference type="SUPFAM" id="SSF48163">
    <property type="entry name" value="An anticodon-binding domain of class I aminoacyl-tRNA synthetases"/>
    <property type="match status" value="1"/>
</dbReference>